<keyword evidence="2" id="KW-0479">Metal-binding</keyword>
<evidence type="ECO:0000313" key="8">
    <source>
        <dbReference type="Proteomes" id="UP000078486"/>
    </source>
</evidence>
<dbReference type="RefSeq" id="WP_068773029.1">
    <property type="nucleotide sequence ID" value="NZ_CP109796.1"/>
</dbReference>
<evidence type="ECO:0000256" key="3">
    <source>
        <dbReference type="ARBA" id="ARBA00022801"/>
    </source>
</evidence>
<sequence length="211" mass="23217">MQIHVFTGGPAYTHGYLLSAPERGEAVLVDAPENVWDAIAPVLDEQKCRLAELWITHGHWDHTQGAAEVVRRTGAKVRAHRADQPLIETPGVMGALLPRGMEIEPVKVDAWMAQGDRFEALGEQVEVRHVPGHCPGNILFWFPAQKMAAVGDALFAGSIGRTDLPGGSMRELDHSIRTQIYTLPDDTRVFPGHGDDTTVGEEKKTNPYVRE</sequence>
<evidence type="ECO:0000256" key="4">
    <source>
        <dbReference type="ARBA" id="ARBA00022833"/>
    </source>
</evidence>
<comment type="caution">
    <text evidence="7">The sequence shown here is derived from an EMBL/GenBank/DDBJ whole genome shotgun (WGS) entry which is preliminary data.</text>
</comment>
<evidence type="ECO:0000256" key="5">
    <source>
        <dbReference type="SAM" id="MobiDB-lite"/>
    </source>
</evidence>
<dbReference type="GO" id="GO:0016787">
    <property type="term" value="F:hydrolase activity"/>
    <property type="evidence" value="ECO:0007669"/>
    <property type="project" value="UniProtKB-KW"/>
</dbReference>
<dbReference type="OrthoDB" id="9802248at2"/>
<evidence type="ECO:0000259" key="6">
    <source>
        <dbReference type="SMART" id="SM00849"/>
    </source>
</evidence>
<dbReference type="InterPro" id="IPR051453">
    <property type="entry name" value="MBL_Glyoxalase_II"/>
</dbReference>
<dbReference type="Pfam" id="PF00753">
    <property type="entry name" value="Lactamase_B"/>
    <property type="match status" value="1"/>
</dbReference>
<dbReference type="InterPro" id="IPR001279">
    <property type="entry name" value="Metallo-B-lactamas"/>
</dbReference>
<reference evidence="7 8" key="1">
    <citation type="submission" date="2016-01" db="EMBL/GenBank/DDBJ databases">
        <title>High potential of lignocellulose degradation of a new Verrucomicrobia species.</title>
        <authorList>
            <person name="Wang Y."/>
            <person name="Shi Y."/>
            <person name="Qiu Z."/>
            <person name="Liu S."/>
            <person name="Yang H."/>
        </authorList>
    </citation>
    <scope>NUCLEOTIDE SEQUENCE [LARGE SCALE GENOMIC DNA]</scope>
    <source>
        <strain evidence="7 8">TSB47</strain>
    </source>
</reference>
<dbReference type="STRING" id="1184151.AW736_24330"/>
<dbReference type="SUPFAM" id="SSF56281">
    <property type="entry name" value="Metallo-hydrolase/oxidoreductase"/>
    <property type="match status" value="1"/>
</dbReference>
<feature type="domain" description="Metallo-beta-lactamase" evidence="6">
    <location>
        <begin position="12"/>
        <end position="193"/>
    </location>
</feature>
<dbReference type="GO" id="GO:0046872">
    <property type="term" value="F:metal ion binding"/>
    <property type="evidence" value="ECO:0007669"/>
    <property type="project" value="UniProtKB-KW"/>
</dbReference>
<dbReference type="InterPro" id="IPR036866">
    <property type="entry name" value="RibonucZ/Hydroxyglut_hydro"/>
</dbReference>
<accession>A0A178IB12</accession>
<dbReference type="AlphaFoldDB" id="A0A178IB12"/>
<dbReference type="SMART" id="SM00849">
    <property type="entry name" value="Lactamase_B"/>
    <property type="match status" value="1"/>
</dbReference>
<dbReference type="Gene3D" id="3.60.15.10">
    <property type="entry name" value="Ribonuclease Z/Hydroxyacylglutathione hydrolase-like"/>
    <property type="match status" value="1"/>
</dbReference>
<comment type="cofactor">
    <cofactor evidence="1">
        <name>Zn(2+)</name>
        <dbReference type="ChEBI" id="CHEBI:29105"/>
    </cofactor>
</comment>
<feature type="region of interest" description="Disordered" evidence="5">
    <location>
        <begin position="191"/>
        <end position="211"/>
    </location>
</feature>
<keyword evidence="3 7" id="KW-0378">Hydrolase</keyword>
<dbReference type="EMBL" id="LRRQ01000183">
    <property type="protein sequence ID" value="OAM87160.1"/>
    <property type="molecule type" value="Genomic_DNA"/>
</dbReference>
<name>A0A178IB12_9BACT</name>
<evidence type="ECO:0000256" key="2">
    <source>
        <dbReference type="ARBA" id="ARBA00022723"/>
    </source>
</evidence>
<protein>
    <submittedName>
        <fullName evidence="7">MBL fold metallo-hydrolase</fullName>
    </submittedName>
</protein>
<keyword evidence="8" id="KW-1185">Reference proteome</keyword>
<organism evidence="7 8">
    <name type="scientific">Termitidicoccus mucosus</name>
    <dbReference type="NCBI Taxonomy" id="1184151"/>
    <lineage>
        <taxon>Bacteria</taxon>
        <taxon>Pseudomonadati</taxon>
        <taxon>Verrucomicrobiota</taxon>
        <taxon>Opitutia</taxon>
        <taxon>Opitutales</taxon>
        <taxon>Opitutaceae</taxon>
        <taxon>Termitidicoccus</taxon>
    </lineage>
</organism>
<keyword evidence="4" id="KW-0862">Zinc</keyword>
<dbReference type="CDD" id="cd06262">
    <property type="entry name" value="metallo-hydrolase-like_MBL-fold"/>
    <property type="match status" value="1"/>
</dbReference>
<dbReference type="Proteomes" id="UP000078486">
    <property type="component" value="Unassembled WGS sequence"/>
</dbReference>
<evidence type="ECO:0000256" key="1">
    <source>
        <dbReference type="ARBA" id="ARBA00001947"/>
    </source>
</evidence>
<evidence type="ECO:0000313" key="7">
    <source>
        <dbReference type="EMBL" id="OAM87160.1"/>
    </source>
</evidence>
<dbReference type="PANTHER" id="PTHR46233">
    <property type="entry name" value="HYDROXYACYLGLUTATHIONE HYDROLASE GLOC"/>
    <property type="match status" value="1"/>
</dbReference>
<dbReference type="PANTHER" id="PTHR46233:SF3">
    <property type="entry name" value="HYDROXYACYLGLUTATHIONE HYDROLASE GLOC"/>
    <property type="match status" value="1"/>
</dbReference>
<gene>
    <name evidence="7" type="ORF">AW736_24330</name>
</gene>
<proteinExistence type="predicted"/>